<gene>
    <name evidence="16" type="primary">coaX</name>
    <name evidence="17" type="ORF">A3G31_09975</name>
</gene>
<dbReference type="Pfam" id="PF03309">
    <property type="entry name" value="Pan_kinase"/>
    <property type="match status" value="1"/>
</dbReference>
<keyword evidence="8 16" id="KW-0808">Transferase</keyword>
<proteinExistence type="inferred from homology"/>
<dbReference type="PANTHER" id="PTHR34265">
    <property type="entry name" value="TYPE III PANTOTHENATE KINASE"/>
    <property type="match status" value="1"/>
</dbReference>
<dbReference type="Gene3D" id="3.30.420.40">
    <property type="match status" value="2"/>
</dbReference>
<reference evidence="17 18" key="1">
    <citation type="journal article" date="2016" name="Nat. Commun.">
        <title>Thousands of microbial genomes shed light on interconnected biogeochemical processes in an aquifer system.</title>
        <authorList>
            <person name="Anantharaman K."/>
            <person name="Brown C.T."/>
            <person name="Hug L.A."/>
            <person name="Sharon I."/>
            <person name="Castelle C.J."/>
            <person name="Probst A.J."/>
            <person name="Thomas B.C."/>
            <person name="Singh A."/>
            <person name="Wilkins M.J."/>
            <person name="Karaoz U."/>
            <person name="Brodie E.L."/>
            <person name="Williams K.H."/>
            <person name="Hubbard S.S."/>
            <person name="Banfield J.F."/>
        </authorList>
    </citation>
    <scope>NUCLEOTIDE SEQUENCE [LARGE SCALE GENOMIC DNA]</scope>
</reference>
<dbReference type="GO" id="GO:0005524">
    <property type="term" value="F:ATP binding"/>
    <property type="evidence" value="ECO:0007669"/>
    <property type="project" value="UniProtKB-UniRule"/>
</dbReference>
<dbReference type="NCBIfam" id="TIGR00671">
    <property type="entry name" value="baf"/>
    <property type="match status" value="1"/>
</dbReference>
<feature type="binding site" evidence="16">
    <location>
        <position position="133"/>
    </location>
    <ligand>
        <name>ATP</name>
        <dbReference type="ChEBI" id="CHEBI:30616"/>
    </ligand>
</feature>
<dbReference type="STRING" id="1817883.A3G31_09975"/>
<feature type="binding site" evidence="16">
    <location>
        <begin position="108"/>
        <end position="111"/>
    </location>
    <ligand>
        <name>substrate</name>
    </ligand>
</feature>
<comment type="function">
    <text evidence="16">Catalyzes the phosphorylation of pantothenate (Pan), the first step in CoA biosynthesis.</text>
</comment>
<evidence type="ECO:0000256" key="1">
    <source>
        <dbReference type="ARBA" id="ARBA00001206"/>
    </source>
</evidence>
<evidence type="ECO:0000256" key="9">
    <source>
        <dbReference type="ARBA" id="ARBA00022741"/>
    </source>
</evidence>
<evidence type="ECO:0000256" key="10">
    <source>
        <dbReference type="ARBA" id="ARBA00022777"/>
    </source>
</evidence>
<dbReference type="HAMAP" id="MF_01274">
    <property type="entry name" value="Pantothen_kinase_3"/>
    <property type="match status" value="1"/>
</dbReference>
<feature type="binding site" evidence="16">
    <location>
        <position position="185"/>
    </location>
    <ligand>
        <name>substrate</name>
    </ligand>
</feature>
<dbReference type="NCBIfam" id="NF009848">
    <property type="entry name" value="PRK13318.1-6"/>
    <property type="match status" value="1"/>
</dbReference>
<keyword evidence="10 16" id="KW-0418">Kinase</keyword>
<dbReference type="InterPro" id="IPR043129">
    <property type="entry name" value="ATPase_NBD"/>
</dbReference>
<comment type="cofactor">
    <cofactor evidence="16">
        <name>NH4(+)</name>
        <dbReference type="ChEBI" id="CHEBI:28938"/>
    </cofactor>
    <cofactor evidence="16">
        <name>K(+)</name>
        <dbReference type="ChEBI" id="CHEBI:29103"/>
    </cofactor>
    <text evidence="16">A monovalent cation. Ammonium or potassium.</text>
</comment>
<evidence type="ECO:0000313" key="17">
    <source>
        <dbReference type="EMBL" id="OGL54480.1"/>
    </source>
</evidence>
<keyword evidence="11 16" id="KW-0067">ATP-binding</keyword>
<organism evidence="17 18">
    <name type="scientific">Candidatus Schekmanbacteria bacterium RIFCSPLOWO2_12_FULL_38_15</name>
    <dbReference type="NCBI Taxonomy" id="1817883"/>
    <lineage>
        <taxon>Bacteria</taxon>
        <taxon>Candidatus Schekmaniibacteriota</taxon>
    </lineage>
</organism>
<dbReference type="GO" id="GO:0004594">
    <property type="term" value="F:pantothenate kinase activity"/>
    <property type="evidence" value="ECO:0007669"/>
    <property type="project" value="UniProtKB-UniRule"/>
</dbReference>
<dbReference type="GO" id="GO:0046872">
    <property type="term" value="F:metal ion binding"/>
    <property type="evidence" value="ECO:0007669"/>
    <property type="project" value="UniProtKB-KW"/>
</dbReference>
<feature type="binding site" evidence="16">
    <location>
        <begin position="6"/>
        <end position="13"/>
    </location>
    <ligand>
        <name>ATP</name>
        <dbReference type="ChEBI" id="CHEBI:30616"/>
    </ligand>
</feature>
<dbReference type="GO" id="GO:0015937">
    <property type="term" value="P:coenzyme A biosynthetic process"/>
    <property type="evidence" value="ECO:0007669"/>
    <property type="project" value="UniProtKB-UniRule"/>
</dbReference>
<name>A0A1F7SL24_9BACT</name>
<comment type="catalytic activity">
    <reaction evidence="1 16">
        <text>(R)-pantothenate + ATP = (R)-4'-phosphopantothenate + ADP + H(+)</text>
        <dbReference type="Rhea" id="RHEA:16373"/>
        <dbReference type="ChEBI" id="CHEBI:10986"/>
        <dbReference type="ChEBI" id="CHEBI:15378"/>
        <dbReference type="ChEBI" id="CHEBI:29032"/>
        <dbReference type="ChEBI" id="CHEBI:30616"/>
        <dbReference type="ChEBI" id="CHEBI:456216"/>
        <dbReference type="EC" id="2.7.1.33"/>
    </reaction>
</comment>
<evidence type="ECO:0000256" key="5">
    <source>
        <dbReference type="ARBA" id="ARBA00011738"/>
    </source>
</evidence>
<dbReference type="InterPro" id="IPR004619">
    <property type="entry name" value="Type_III_PanK"/>
</dbReference>
<evidence type="ECO:0000256" key="13">
    <source>
        <dbReference type="ARBA" id="ARBA00022993"/>
    </source>
</evidence>
<protein>
    <recommendedName>
        <fullName evidence="15 16">Type III pantothenate kinase</fullName>
        <ecNumber evidence="6 16">2.7.1.33</ecNumber>
    </recommendedName>
    <alternativeName>
        <fullName evidence="16">PanK-III</fullName>
    </alternativeName>
    <alternativeName>
        <fullName evidence="16">Pantothenic acid kinase</fullName>
    </alternativeName>
</protein>
<accession>A0A1F7SL24</accession>
<keyword evidence="13 16" id="KW-0173">Coenzyme A biosynthesis</keyword>
<comment type="similarity">
    <text evidence="14 16">Belongs to the type III pantothenate kinase family.</text>
</comment>
<evidence type="ECO:0000256" key="11">
    <source>
        <dbReference type="ARBA" id="ARBA00022840"/>
    </source>
</evidence>
<keyword evidence="12 16" id="KW-0630">Potassium</keyword>
<dbReference type="UniPathway" id="UPA00241">
    <property type="reaction ID" value="UER00352"/>
</dbReference>
<sequence>MLLVVDVGNTNTVIGVYDKDRLVVNWRITTKKDGTVDEYGVVFRDLFNFSSEVKFEMIDSMIISSVVPPIISPLVGMAEKYFNVVPIIVDSETKTGLRILYDNPKEVGADRIVNAVAAFKKYGGPTIVVDFGTATTFCSISKNAEYRGGIIVPGIMIALEALFQRAAKLPRIELKKPDRVLGKNTANSMQSGIIFGYAGLVDGLISRLEKELGEKSFVVATGGLAEVIASESKKIKKVYPFLTLEGLKIIYKMNS</sequence>
<dbReference type="Proteomes" id="UP000178082">
    <property type="component" value="Unassembled WGS sequence"/>
</dbReference>
<evidence type="ECO:0000256" key="8">
    <source>
        <dbReference type="ARBA" id="ARBA00022679"/>
    </source>
</evidence>
<evidence type="ECO:0000313" key="18">
    <source>
        <dbReference type="Proteomes" id="UP000178082"/>
    </source>
</evidence>
<comment type="subunit">
    <text evidence="5 16">Homodimer.</text>
</comment>
<evidence type="ECO:0000256" key="12">
    <source>
        <dbReference type="ARBA" id="ARBA00022958"/>
    </source>
</evidence>
<evidence type="ECO:0000256" key="3">
    <source>
        <dbReference type="ARBA" id="ARBA00004496"/>
    </source>
</evidence>
<dbReference type="GO" id="GO:0005737">
    <property type="term" value="C:cytoplasm"/>
    <property type="evidence" value="ECO:0007669"/>
    <property type="project" value="UniProtKB-SubCell"/>
</dbReference>
<keyword evidence="7 16" id="KW-0963">Cytoplasm</keyword>
<comment type="subcellular location">
    <subcellularLocation>
        <location evidence="3 16">Cytoplasm</location>
    </subcellularLocation>
</comment>
<evidence type="ECO:0000256" key="4">
    <source>
        <dbReference type="ARBA" id="ARBA00005225"/>
    </source>
</evidence>
<dbReference type="CDD" id="cd24015">
    <property type="entry name" value="ASKHA_NBD_PanK-III"/>
    <property type="match status" value="1"/>
</dbReference>
<evidence type="ECO:0000256" key="2">
    <source>
        <dbReference type="ARBA" id="ARBA00001958"/>
    </source>
</evidence>
<dbReference type="PANTHER" id="PTHR34265:SF1">
    <property type="entry name" value="TYPE III PANTOTHENATE KINASE"/>
    <property type="match status" value="1"/>
</dbReference>
<evidence type="ECO:0000256" key="15">
    <source>
        <dbReference type="ARBA" id="ARBA00040883"/>
    </source>
</evidence>
<feature type="binding site" evidence="16">
    <location>
        <position position="101"/>
    </location>
    <ligand>
        <name>substrate</name>
    </ligand>
</feature>
<evidence type="ECO:0000256" key="7">
    <source>
        <dbReference type="ARBA" id="ARBA00022490"/>
    </source>
</evidence>
<comment type="cofactor">
    <cofactor evidence="2">
        <name>K(+)</name>
        <dbReference type="ChEBI" id="CHEBI:29103"/>
    </cofactor>
</comment>
<dbReference type="EMBL" id="MGDI01000011">
    <property type="protein sequence ID" value="OGL54480.1"/>
    <property type="molecule type" value="Genomic_DNA"/>
</dbReference>
<evidence type="ECO:0000256" key="14">
    <source>
        <dbReference type="ARBA" id="ARBA00038036"/>
    </source>
</evidence>
<dbReference type="EC" id="2.7.1.33" evidence="6 16"/>
<evidence type="ECO:0000256" key="6">
    <source>
        <dbReference type="ARBA" id="ARBA00012102"/>
    </source>
</evidence>
<comment type="caution">
    <text evidence="17">The sequence shown here is derived from an EMBL/GenBank/DDBJ whole genome shotgun (WGS) entry which is preliminary data.</text>
</comment>
<dbReference type="AlphaFoldDB" id="A0A1F7SL24"/>
<keyword evidence="9 16" id="KW-0547">Nucleotide-binding</keyword>
<dbReference type="NCBIfam" id="NF009855">
    <property type="entry name" value="PRK13321.1"/>
    <property type="match status" value="1"/>
</dbReference>
<feature type="binding site" evidence="16">
    <location>
        <position position="130"/>
    </location>
    <ligand>
        <name>K(+)</name>
        <dbReference type="ChEBI" id="CHEBI:29103"/>
    </ligand>
</feature>
<keyword evidence="16" id="KW-0479">Metal-binding</keyword>
<comment type="pathway">
    <text evidence="4 16">Cofactor biosynthesis; coenzyme A biosynthesis; CoA from (R)-pantothenate: step 1/5.</text>
</comment>
<feature type="active site" description="Proton acceptor" evidence="16">
    <location>
        <position position="110"/>
    </location>
</feature>
<dbReference type="SUPFAM" id="SSF53067">
    <property type="entry name" value="Actin-like ATPase domain"/>
    <property type="match status" value="2"/>
</dbReference>
<evidence type="ECO:0000256" key="16">
    <source>
        <dbReference type="HAMAP-Rule" id="MF_01274"/>
    </source>
</evidence>